<dbReference type="Proteomes" id="UP001228504">
    <property type="component" value="Unassembled WGS sequence"/>
</dbReference>
<comment type="caution">
    <text evidence="2">The sequence shown here is derived from an EMBL/GenBank/DDBJ whole genome shotgun (WGS) entry which is preliminary data.</text>
</comment>
<accession>A0ABT9UUW9</accession>
<keyword evidence="1" id="KW-0472">Membrane</keyword>
<gene>
    <name evidence="2" type="ORF">J2S18_002038</name>
</gene>
<feature type="transmembrane region" description="Helical" evidence="1">
    <location>
        <begin position="12"/>
        <end position="30"/>
    </location>
</feature>
<sequence length="70" mass="8251">MKKEKGIKIISILYFFSSVIFYIVAILRFFDKNQYMGVVYLCLGSAFLCFGSVYLNKYKNKDNNEEKNKN</sequence>
<reference evidence="2 3" key="1">
    <citation type="submission" date="2023-07" db="EMBL/GenBank/DDBJ databases">
        <title>Genomic Encyclopedia of Type Strains, Phase IV (KMG-IV): sequencing the most valuable type-strain genomes for metagenomic binning, comparative biology and taxonomic classification.</title>
        <authorList>
            <person name="Goeker M."/>
        </authorList>
    </citation>
    <scope>NUCLEOTIDE SEQUENCE [LARGE SCALE GENOMIC DNA]</scope>
    <source>
        <strain evidence="2 3">DSM 20694</strain>
    </source>
</reference>
<dbReference type="RefSeq" id="WP_307486494.1">
    <property type="nucleotide sequence ID" value="NZ_JAUSUF010000006.1"/>
</dbReference>
<keyword evidence="3" id="KW-1185">Reference proteome</keyword>
<protein>
    <submittedName>
        <fullName evidence="2">Membrane protein</fullName>
    </submittedName>
</protein>
<evidence type="ECO:0000256" key="1">
    <source>
        <dbReference type="SAM" id="Phobius"/>
    </source>
</evidence>
<keyword evidence="1" id="KW-1133">Transmembrane helix</keyword>
<feature type="transmembrane region" description="Helical" evidence="1">
    <location>
        <begin position="36"/>
        <end position="55"/>
    </location>
</feature>
<dbReference type="EMBL" id="JAUSUF010000006">
    <property type="protein sequence ID" value="MDQ0150102.1"/>
    <property type="molecule type" value="Genomic_DNA"/>
</dbReference>
<proteinExistence type="predicted"/>
<keyword evidence="1" id="KW-0812">Transmembrane</keyword>
<name>A0ABT9UUW9_9FIRM</name>
<organism evidence="2 3">
    <name type="scientific">Eubacterium multiforme</name>
    <dbReference type="NCBI Taxonomy" id="83339"/>
    <lineage>
        <taxon>Bacteria</taxon>
        <taxon>Bacillati</taxon>
        <taxon>Bacillota</taxon>
        <taxon>Clostridia</taxon>
        <taxon>Eubacteriales</taxon>
        <taxon>Eubacteriaceae</taxon>
        <taxon>Eubacterium</taxon>
    </lineage>
</organism>
<evidence type="ECO:0000313" key="3">
    <source>
        <dbReference type="Proteomes" id="UP001228504"/>
    </source>
</evidence>
<evidence type="ECO:0000313" key="2">
    <source>
        <dbReference type="EMBL" id="MDQ0150102.1"/>
    </source>
</evidence>